<dbReference type="EMBL" id="AGXN01000009">
    <property type="protein sequence ID" value="EIY97944.1"/>
    <property type="molecule type" value="Genomic_DNA"/>
</dbReference>
<proteinExistence type="predicted"/>
<dbReference type="HOGENOM" id="CLU_2950550_0_0_10"/>
<evidence type="ECO:0000313" key="2">
    <source>
        <dbReference type="Proteomes" id="UP000003879"/>
    </source>
</evidence>
<name>A0A0E2ASB8_BACFG</name>
<comment type="caution">
    <text evidence="1">The sequence shown here is derived from an EMBL/GenBank/DDBJ whole genome shotgun (WGS) entry which is preliminary data.</text>
</comment>
<dbReference type="AlphaFoldDB" id="A0A0E2ASB8"/>
<protein>
    <recommendedName>
        <fullName evidence="3">Arm DNA-binding domain-containing protein</fullName>
    </recommendedName>
</protein>
<dbReference type="PATRIC" id="fig|997883.3.peg.1849"/>
<evidence type="ECO:0000313" key="1">
    <source>
        <dbReference type="EMBL" id="EIY97944.1"/>
    </source>
</evidence>
<sequence>MRSTFKVLFYLKRNAPKKNGLVPVMYHFSIYDNNTKLYSREQSRKEACAIDIRFLLNKK</sequence>
<reference evidence="1 2" key="1">
    <citation type="submission" date="2012-02" db="EMBL/GenBank/DDBJ databases">
        <title>The Genome Sequence of Bacteroides fragilis CL07T12C05.</title>
        <authorList>
            <consortium name="The Broad Institute Genome Sequencing Platform"/>
            <person name="Earl A."/>
            <person name="Ward D."/>
            <person name="Feldgarden M."/>
            <person name="Gevers D."/>
            <person name="Zitomersky N.L."/>
            <person name="Coyne M.J."/>
            <person name="Comstock L.E."/>
            <person name="Young S.K."/>
            <person name="Zeng Q."/>
            <person name="Gargeya S."/>
            <person name="Fitzgerald M."/>
            <person name="Haas B."/>
            <person name="Abouelleil A."/>
            <person name="Alvarado L."/>
            <person name="Arachchi H.M."/>
            <person name="Berlin A."/>
            <person name="Chapman S.B."/>
            <person name="Gearin G."/>
            <person name="Goldberg J."/>
            <person name="Griggs A."/>
            <person name="Gujja S."/>
            <person name="Hansen M."/>
            <person name="Heiman D."/>
            <person name="Howarth C."/>
            <person name="Larimer J."/>
            <person name="Lui A."/>
            <person name="MacDonald P.J.P."/>
            <person name="McCowen C."/>
            <person name="Montmayeur A."/>
            <person name="Murphy C."/>
            <person name="Neiman D."/>
            <person name="Pearson M."/>
            <person name="Priest M."/>
            <person name="Roberts A."/>
            <person name="Saif S."/>
            <person name="Shea T."/>
            <person name="Sisk P."/>
            <person name="Stolte C."/>
            <person name="Sykes S."/>
            <person name="Wortman J."/>
            <person name="Nusbaum C."/>
            <person name="Birren B."/>
        </authorList>
    </citation>
    <scope>NUCLEOTIDE SEQUENCE [LARGE SCALE GENOMIC DNA]</scope>
    <source>
        <strain evidence="1 2">CL07T12C05</strain>
    </source>
</reference>
<accession>A0A0E2ASB8</accession>
<organism evidence="1 2">
    <name type="scientific">Bacteroides fragilis CL07T12C05</name>
    <dbReference type="NCBI Taxonomy" id="997883"/>
    <lineage>
        <taxon>Bacteria</taxon>
        <taxon>Pseudomonadati</taxon>
        <taxon>Bacteroidota</taxon>
        <taxon>Bacteroidia</taxon>
        <taxon>Bacteroidales</taxon>
        <taxon>Bacteroidaceae</taxon>
        <taxon>Bacteroides</taxon>
    </lineage>
</organism>
<dbReference type="Proteomes" id="UP000003879">
    <property type="component" value="Unassembled WGS sequence"/>
</dbReference>
<gene>
    <name evidence="1" type="ORF">HMPREF1056_01766</name>
</gene>
<evidence type="ECO:0008006" key="3">
    <source>
        <dbReference type="Google" id="ProtNLM"/>
    </source>
</evidence>